<evidence type="ECO:0000256" key="1">
    <source>
        <dbReference type="ARBA" id="ARBA00022428"/>
    </source>
</evidence>
<evidence type="ECO:0000256" key="6">
    <source>
        <dbReference type="ARBA" id="ARBA00023211"/>
    </source>
</evidence>
<evidence type="ECO:0000256" key="4">
    <source>
        <dbReference type="ARBA" id="ARBA00022842"/>
    </source>
</evidence>
<keyword evidence="4" id="KW-0460">Magnesium</keyword>
<dbReference type="GO" id="GO:0070204">
    <property type="term" value="F:2-succinyl-5-enolpyruvyl-6-hydroxy-3-cyclohexene-1-carboxylic-acid synthase activity"/>
    <property type="evidence" value="ECO:0007669"/>
    <property type="project" value="InterPro"/>
</dbReference>
<keyword evidence="9" id="KW-1185">Reference proteome</keyword>
<dbReference type="Gene3D" id="3.40.50.1220">
    <property type="entry name" value="TPP-binding domain"/>
    <property type="match status" value="1"/>
</dbReference>
<evidence type="ECO:0000256" key="2">
    <source>
        <dbReference type="ARBA" id="ARBA00022679"/>
    </source>
</evidence>
<gene>
    <name evidence="8" type="ORF">EDI28_00775</name>
</gene>
<comment type="caution">
    <text evidence="8">The sequence shown here is derived from an EMBL/GenBank/DDBJ whole genome shotgun (WGS) entry which is preliminary data.</text>
</comment>
<dbReference type="SUPFAM" id="SSF52518">
    <property type="entry name" value="Thiamin diphosphate-binding fold (THDP-binding)"/>
    <property type="match status" value="2"/>
</dbReference>
<sequence length="569" mass="63444">MYTREENTQILIALLKAYGVRRIIASPGNTNTAFVGSIQNDSYFTVYSAVDERSAAYMACGLSAESGEPVVISCTGATASRNYMPGLTEAYYRKLPVIAITSSQPISRNGHLSAQFIDRSVIPNDVATISVSLPVVKDPDDIWDCEIKINKALTALSMNGGGPVHINLPTKFITPFDVKKLPVVRHIKTIEHRDSFPPLTGKVAVFIGAHKQWNKSEIEILDAFCESNDAVVFCDHTSGYRGKYRLLYSLASGQEVHDFSLSRPDILIHIGEITGDYFNLAISSNTEVWRVNLDGEMRDTWRKLTNIFKMSESEFFMEYTNGKVSNKTGYFSTCSEYLKTLNNNLPNVPFSNIWVASKLSKLIPDNAVIHFGILNSLRSWNFFELPNSVRSDCNVGGFGIDGSLSSLLGASLADPNRLYYMVLGDLSFFYDLNSIGSRHLGKNIRILIINNGKGTEFRQYNHHASYFGEEADNYIAAAGHFGNKSDTLVKGYSESLGFEYISAINKHEFDSKYLKFVSNGIGNKPILFEVFTDSTDESNALEMMLNIEKNSKLKAKRKAKSVLKKLLKY</sequence>
<protein>
    <submittedName>
        <fullName evidence="8">2-succinyl-5-enolpyruvyl-6-hydroxy-3-cyclohexene-1-carboxylate synthase</fullName>
    </submittedName>
</protein>
<dbReference type="Proteomes" id="UP000287563">
    <property type="component" value="Unassembled WGS sequence"/>
</dbReference>
<dbReference type="GO" id="GO:0009234">
    <property type="term" value="P:menaquinone biosynthetic process"/>
    <property type="evidence" value="ECO:0007669"/>
    <property type="project" value="UniProtKB-KW"/>
</dbReference>
<dbReference type="PANTHER" id="PTHR42916">
    <property type="entry name" value="2-SUCCINYL-5-ENOLPYRUVYL-6-HYDROXY-3-CYCLOHEXENE-1-CARBOXYLATE SYNTHASE"/>
    <property type="match status" value="1"/>
</dbReference>
<feature type="domain" description="Thiamine pyrophosphate enzyme N-terminal TPP-binding" evidence="7">
    <location>
        <begin position="9"/>
        <end position="115"/>
    </location>
</feature>
<keyword evidence="6" id="KW-0464">Manganese</keyword>
<dbReference type="InterPro" id="IPR004433">
    <property type="entry name" value="MenaQ_synth_MenD"/>
</dbReference>
<keyword evidence="2" id="KW-0808">Transferase</keyword>
<keyword evidence="1" id="KW-0474">Menaquinone biosynthesis</keyword>
<dbReference type="GO" id="GO:0046872">
    <property type="term" value="F:metal ion binding"/>
    <property type="evidence" value="ECO:0007669"/>
    <property type="project" value="UniProtKB-KW"/>
</dbReference>
<dbReference type="PIRSF" id="PIRSF004983">
    <property type="entry name" value="MenD"/>
    <property type="match status" value="1"/>
</dbReference>
<evidence type="ECO:0000256" key="3">
    <source>
        <dbReference type="ARBA" id="ARBA00022723"/>
    </source>
</evidence>
<dbReference type="OrthoDB" id="9791859at2"/>
<dbReference type="CDD" id="cd07037">
    <property type="entry name" value="TPP_PYR_MenD"/>
    <property type="match status" value="1"/>
</dbReference>
<dbReference type="InterPro" id="IPR012001">
    <property type="entry name" value="Thiamin_PyroP_enz_TPP-bd_dom"/>
</dbReference>
<evidence type="ECO:0000313" key="8">
    <source>
        <dbReference type="EMBL" id="RWX56616.1"/>
    </source>
</evidence>
<dbReference type="RefSeq" id="WP_128781938.1">
    <property type="nucleotide sequence ID" value="NZ_RJLM01000001.1"/>
</dbReference>
<dbReference type="GO" id="GO:0030976">
    <property type="term" value="F:thiamine pyrophosphate binding"/>
    <property type="evidence" value="ECO:0007669"/>
    <property type="project" value="InterPro"/>
</dbReference>
<dbReference type="EMBL" id="RJLM01000001">
    <property type="protein sequence ID" value="RWX56616.1"/>
    <property type="molecule type" value="Genomic_DNA"/>
</dbReference>
<keyword evidence="5" id="KW-0786">Thiamine pyrophosphate</keyword>
<accession>A0A3S4TNQ8</accession>
<keyword evidence="3" id="KW-0479">Metal-binding</keyword>
<evidence type="ECO:0000259" key="7">
    <source>
        <dbReference type="Pfam" id="PF02776"/>
    </source>
</evidence>
<dbReference type="Gene3D" id="3.40.50.970">
    <property type="match status" value="2"/>
</dbReference>
<proteinExistence type="predicted"/>
<evidence type="ECO:0000313" key="9">
    <source>
        <dbReference type="Proteomes" id="UP000287563"/>
    </source>
</evidence>
<dbReference type="AlphaFoldDB" id="A0A3S4TNQ8"/>
<dbReference type="PANTHER" id="PTHR42916:SF1">
    <property type="entry name" value="PROTEIN PHYLLO, CHLOROPLASTIC"/>
    <property type="match status" value="1"/>
</dbReference>
<reference evidence="8 9" key="1">
    <citation type="submission" date="2018-11" db="EMBL/GenBank/DDBJ databases">
        <title>Photobacterium sp. BEI247 sp. nov., a marine bacterium isolated from Yongle Blue Hole in the South China Sea.</title>
        <authorList>
            <person name="Wang X."/>
        </authorList>
    </citation>
    <scope>NUCLEOTIDE SEQUENCE [LARGE SCALE GENOMIC DNA]</scope>
    <source>
        <strain evidence="9">BEI247</strain>
    </source>
</reference>
<evidence type="ECO:0000256" key="5">
    <source>
        <dbReference type="ARBA" id="ARBA00023052"/>
    </source>
</evidence>
<name>A0A3S4TNQ8_9GAMM</name>
<organism evidence="8 9">
    <name type="scientific">Photobacterium chitinilyticum</name>
    <dbReference type="NCBI Taxonomy" id="2485123"/>
    <lineage>
        <taxon>Bacteria</taxon>
        <taxon>Pseudomonadati</taxon>
        <taxon>Pseudomonadota</taxon>
        <taxon>Gammaproteobacteria</taxon>
        <taxon>Vibrionales</taxon>
        <taxon>Vibrionaceae</taxon>
        <taxon>Photobacterium</taxon>
    </lineage>
</organism>
<dbReference type="Pfam" id="PF02776">
    <property type="entry name" value="TPP_enzyme_N"/>
    <property type="match status" value="1"/>
</dbReference>
<dbReference type="InterPro" id="IPR029061">
    <property type="entry name" value="THDP-binding"/>
</dbReference>